<gene>
    <name evidence="2" type="ORF">ACCB10031</name>
</gene>
<reference evidence="2" key="1">
    <citation type="submission" date="2011-11" db="EMBL/GenBank/DDBJ databases">
        <title>Decoding the brain transcriptome of the Eastern honeybee (Apis cerana) based on pyrosequencing.</title>
        <authorList>
            <person name="Sun L."/>
            <person name="Zheng H."/>
            <person name="Wang Y."/>
            <person name="Xie X."/>
            <person name="Zhu Y."/>
            <person name="Gu W."/>
            <person name="Wang S."/>
        </authorList>
    </citation>
    <scope>NUCLEOTIDE SEQUENCE</scope>
    <source>
        <tissue evidence="2">Brain</tissue>
    </source>
</reference>
<name>V9II91_APICE</name>
<evidence type="ECO:0000256" key="1">
    <source>
        <dbReference type="SAM" id="MobiDB-lite"/>
    </source>
</evidence>
<feature type="compositionally biased region" description="Basic and acidic residues" evidence="1">
    <location>
        <begin position="198"/>
        <end position="207"/>
    </location>
</feature>
<accession>V9II91</accession>
<protein>
    <submittedName>
        <fullName evidence="2">Uncharacterized protein</fullName>
    </submittedName>
</protein>
<feature type="compositionally biased region" description="Basic and acidic residues" evidence="1">
    <location>
        <begin position="171"/>
        <end position="191"/>
    </location>
</feature>
<feature type="compositionally biased region" description="Basic and acidic residues" evidence="1">
    <location>
        <begin position="300"/>
        <end position="313"/>
    </location>
</feature>
<sequence length="313" mass="35376">MVSEISGARVLEILEPGMDSQSREDSVDVPSLEMDEHKISEQTSRGIPSLRESAEMDSFEKLAQERDITISPSTVSEDTNIDYSLVQESSHPIGGSQRELPMISTKRADSFEIESPPLVSPKPKLRGLEIIKPVDWMIGDEKIEISETLQPSQIFNQELEAYETMIKKKERLSSLDGSTDHEQESGTKSSEDISVIESTREAAVADDRKPTKFTVIPVSEQDFENELVENKLDVSCQELVDTLQREYDAKTPIEEYVESTQQQVVASTDETMELEKHEKEVLQVEKSVVEEEPSDPTTVEEQRVEKKEEVKKK</sequence>
<feature type="region of interest" description="Disordered" evidence="1">
    <location>
        <begin position="274"/>
        <end position="313"/>
    </location>
</feature>
<dbReference type="AlphaFoldDB" id="V9II91"/>
<proteinExistence type="evidence at transcript level"/>
<evidence type="ECO:0000313" key="2">
    <source>
        <dbReference type="EMBL" id="AEY60770.1"/>
    </source>
</evidence>
<organism evidence="2">
    <name type="scientific">Apis cerana</name>
    <name type="common">Indian honeybee</name>
    <dbReference type="NCBI Taxonomy" id="7461"/>
    <lineage>
        <taxon>Eukaryota</taxon>
        <taxon>Metazoa</taxon>
        <taxon>Ecdysozoa</taxon>
        <taxon>Arthropoda</taxon>
        <taxon>Hexapoda</taxon>
        <taxon>Insecta</taxon>
        <taxon>Pterygota</taxon>
        <taxon>Neoptera</taxon>
        <taxon>Endopterygota</taxon>
        <taxon>Hymenoptera</taxon>
        <taxon>Apocrita</taxon>
        <taxon>Aculeata</taxon>
        <taxon>Apoidea</taxon>
        <taxon>Anthophila</taxon>
        <taxon>Apidae</taxon>
        <taxon>Apis</taxon>
    </lineage>
</organism>
<feature type="compositionally biased region" description="Basic and acidic residues" evidence="1">
    <location>
        <begin position="274"/>
        <end position="289"/>
    </location>
</feature>
<dbReference type="EMBL" id="JR048810">
    <property type="protein sequence ID" value="AEY60770.1"/>
    <property type="molecule type" value="mRNA"/>
</dbReference>
<feature type="region of interest" description="Disordered" evidence="1">
    <location>
        <begin position="171"/>
        <end position="207"/>
    </location>
</feature>
<feature type="region of interest" description="Disordered" evidence="1">
    <location>
        <begin position="1"/>
        <end position="52"/>
    </location>
</feature>